<sequence>MSERFDYFVVFAEMRTGSNLLESNLNGFADIECHGEAFNPSFVGYPNRDEVLGVTREGRDLDPFLLLAAIKDQPDVLAGFRYFNDHDPRILSTVLNDTRCAKIILTRNPLESYVSLGIARSTGQWKLTNVKRRKEGQATFEDAEFEQYLTQLQTFQLKLLKSLQASGQTAYYLSYEDLQDLDVINGLTQFLGVAERLEKFDNTLKKQNPSPLEDKVSNYDEMKQALAKFDYFSLSRTPNFEPRRPPAVPSYVLAAKAPLMYMPVRSGVEDQVCSWLADLDGYTADCLPSKLPPKELRQWKLQNVGHRSFSVLRHPVVRAHAVFCSKILSTGPDNFGMIRKKLRNFYKLQIPGRIPHPDYGRKTHKEAFKAFLKFLRANLAGQTDIRVDAHWATQAAVLQGMSNFAIPHRVYHEEELETELPALSEAIGYGRQPYAPIRSVDEPYALSEIYDEEIENLAKMVYQRDYVMFGFDRWK</sequence>
<dbReference type="OrthoDB" id="7802556at2"/>
<protein>
    <recommendedName>
        <fullName evidence="3">Sulfotransferase family protein</fullName>
    </recommendedName>
</protein>
<dbReference type="GO" id="GO:0008146">
    <property type="term" value="F:sulfotransferase activity"/>
    <property type="evidence" value="ECO:0007669"/>
    <property type="project" value="InterPro"/>
</dbReference>
<dbReference type="AlphaFoldDB" id="A0A1X6YSG2"/>
<evidence type="ECO:0000313" key="1">
    <source>
        <dbReference type="EMBL" id="SLN30179.1"/>
    </source>
</evidence>
<dbReference type="Proteomes" id="UP000193061">
    <property type="component" value="Unassembled WGS sequence"/>
</dbReference>
<reference evidence="1 2" key="1">
    <citation type="submission" date="2017-03" db="EMBL/GenBank/DDBJ databases">
        <authorList>
            <person name="Afonso C.L."/>
            <person name="Miller P.J."/>
            <person name="Scott M.A."/>
            <person name="Spackman E."/>
            <person name="Goraichik I."/>
            <person name="Dimitrov K.M."/>
            <person name="Suarez D.L."/>
            <person name="Swayne D.E."/>
        </authorList>
    </citation>
    <scope>NUCLEOTIDE SEQUENCE [LARGE SCALE GENOMIC DNA]</scope>
    <source>
        <strain evidence="1 2">CECT 7450</strain>
    </source>
</reference>
<dbReference type="GO" id="GO:0016020">
    <property type="term" value="C:membrane"/>
    <property type="evidence" value="ECO:0007669"/>
    <property type="project" value="InterPro"/>
</dbReference>
<dbReference type="Gene3D" id="3.40.50.300">
    <property type="entry name" value="P-loop containing nucleotide triphosphate hydrolases"/>
    <property type="match status" value="1"/>
</dbReference>
<dbReference type="InterPro" id="IPR027417">
    <property type="entry name" value="P-loop_NTPase"/>
</dbReference>
<accession>A0A1X6YSG2</accession>
<dbReference type="EMBL" id="FWFX01000003">
    <property type="protein sequence ID" value="SLN30179.1"/>
    <property type="molecule type" value="Genomic_DNA"/>
</dbReference>
<keyword evidence="2" id="KW-1185">Reference proteome</keyword>
<proteinExistence type="predicted"/>
<dbReference type="Pfam" id="PF03567">
    <property type="entry name" value="Sulfotransfer_2"/>
    <property type="match status" value="1"/>
</dbReference>
<evidence type="ECO:0000313" key="2">
    <source>
        <dbReference type="Proteomes" id="UP000193061"/>
    </source>
</evidence>
<gene>
    <name evidence="1" type="ORF">ROA7450_01308</name>
</gene>
<dbReference type="InterPro" id="IPR005331">
    <property type="entry name" value="Sulfotransferase"/>
</dbReference>
<dbReference type="SUPFAM" id="SSF52540">
    <property type="entry name" value="P-loop containing nucleoside triphosphate hydrolases"/>
    <property type="match status" value="1"/>
</dbReference>
<name>A0A1X6YSG2_9RHOB</name>
<organism evidence="1 2">
    <name type="scientific">Roseovarius albus</name>
    <dbReference type="NCBI Taxonomy" id="1247867"/>
    <lineage>
        <taxon>Bacteria</taxon>
        <taxon>Pseudomonadati</taxon>
        <taxon>Pseudomonadota</taxon>
        <taxon>Alphaproteobacteria</taxon>
        <taxon>Rhodobacterales</taxon>
        <taxon>Roseobacteraceae</taxon>
        <taxon>Roseovarius</taxon>
    </lineage>
</organism>
<evidence type="ECO:0008006" key="3">
    <source>
        <dbReference type="Google" id="ProtNLM"/>
    </source>
</evidence>